<protein>
    <submittedName>
        <fullName evidence="4">Ethanolamine utilization microcompartment protein EutL</fullName>
    </submittedName>
</protein>
<dbReference type="PROSITE" id="PS51931">
    <property type="entry name" value="BMC_CP"/>
    <property type="match status" value="2"/>
</dbReference>
<dbReference type="InterPro" id="IPR044870">
    <property type="entry name" value="BMC_CP"/>
</dbReference>
<dbReference type="InterPro" id="IPR000249">
    <property type="entry name" value="BMC_dom"/>
</dbReference>
<dbReference type="InterPro" id="IPR009193">
    <property type="entry name" value="EutL_PduB"/>
</dbReference>
<comment type="caution">
    <text evidence="4">The sequence shown here is derived from an EMBL/GenBank/DDBJ whole genome shotgun (WGS) entry which is preliminary data.</text>
</comment>
<dbReference type="NCBIfam" id="NF011934">
    <property type="entry name" value="PRK15405.1"/>
    <property type="match status" value="1"/>
</dbReference>
<evidence type="ECO:0000313" key="5">
    <source>
        <dbReference type="Proteomes" id="UP000622405"/>
    </source>
</evidence>
<evidence type="ECO:0000256" key="1">
    <source>
        <dbReference type="ARBA" id="ARBA00024322"/>
    </source>
</evidence>
<sequence>MIGEIIRANVVCMNMIPNVSDDLAKALNLKPHQRSLGLITGSIDDVTFIALDEATKAADVEVVYGECLFSAFVGIFTSFAGEAIGILAGENPAEVKSGLEACAHYIENGAYFVNGNDKGESIYLSHCISSTGSYLSETAEIPAGMPLAYCIAPPIEAIYGIDAALKAADVKICKTFLPPTATSNFAGALMTGSQSACQSACDAFAQAVQYIANNPIVI</sequence>
<dbReference type="InterPro" id="IPR037233">
    <property type="entry name" value="CcmK-like_sf"/>
</dbReference>
<reference evidence="4 5" key="1">
    <citation type="journal article" date="2020" name="mSystems">
        <title>Defining Genomic and Predicted Metabolic Features of the Acetobacterium Genus.</title>
        <authorList>
            <person name="Ross D.E."/>
            <person name="Marshall C.W."/>
            <person name="Gulliver D."/>
            <person name="May H.D."/>
            <person name="Norman R.S."/>
        </authorList>
    </citation>
    <scope>NUCLEOTIDE SEQUENCE [LARGE SCALE GENOMIC DNA]</scope>
    <source>
        <strain evidence="4 5">DSM 4132</strain>
    </source>
</reference>
<dbReference type="Proteomes" id="UP000622405">
    <property type="component" value="Unassembled WGS sequence"/>
</dbReference>
<evidence type="ECO:0000259" key="3">
    <source>
        <dbReference type="PROSITE" id="PS51931"/>
    </source>
</evidence>
<dbReference type="PIRSF" id="PIRSF012290">
    <property type="entry name" value="EutL_PduB"/>
    <property type="match status" value="1"/>
</dbReference>
<dbReference type="Gene3D" id="3.30.70.1710">
    <property type="match status" value="2"/>
</dbReference>
<dbReference type="SUPFAM" id="SSF143414">
    <property type="entry name" value="CcmK-like"/>
    <property type="match status" value="1"/>
</dbReference>
<comment type="subcellular location">
    <subcellularLocation>
        <location evidence="1">Bacterial microcompartment</location>
    </subcellularLocation>
</comment>
<evidence type="ECO:0000313" key="4">
    <source>
        <dbReference type="EMBL" id="MBC3899131.1"/>
    </source>
</evidence>
<accession>A0ABR6YVF7</accession>
<keyword evidence="5" id="KW-1185">Reference proteome</keyword>
<dbReference type="RefSeq" id="WP_186893682.1">
    <property type="nucleotide sequence ID" value="NZ_WJBE01000004.1"/>
</dbReference>
<name>A0ABR6YVF7_9FIRM</name>
<organism evidence="4 5">
    <name type="scientific">Acetobacterium malicum</name>
    <dbReference type="NCBI Taxonomy" id="52692"/>
    <lineage>
        <taxon>Bacteria</taxon>
        <taxon>Bacillati</taxon>
        <taxon>Bacillota</taxon>
        <taxon>Clostridia</taxon>
        <taxon>Eubacteriales</taxon>
        <taxon>Eubacteriaceae</taxon>
        <taxon>Acetobacterium</taxon>
    </lineage>
</organism>
<feature type="domain" description="BMC circularly permuted" evidence="3">
    <location>
        <begin position="1"/>
        <end position="111"/>
    </location>
</feature>
<proteinExistence type="predicted"/>
<dbReference type="Pfam" id="PF00936">
    <property type="entry name" value="BMC"/>
    <property type="match status" value="1"/>
</dbReference>
<gene>
    <name evidence="4" type="primary">eutL</name>
    <name evidence="4" type="ORF">GH811_05815</name>
</gene>
<dbReference type="SMART" id="SM00877">
    <property type="entry name" value="BMC"/>
    <property type="match status" value="2"/>
</dbReference>
<keyword evidence="2" id="KW-1283">Bacterial microcompartment</keyword>
<dbReference type="EMBL" id="WJBE01000004">
    <property type="protein sequence ID" value="MBC3899131.1"/>
    <property type="molecule type" value="Genomic_DNA"/>
</dbReference>
<evidence type="ECO:0000256" key="2">
    <source>
        <dbReference type="ARBA" id="ARBA00024446"/>
    </source>
</evidence>
<feature type="domain" description="BMC circularly permuted" evidence="3">
    <location>
        <begin position="112"/>
        <end position="215"/>
    </location>
</feature>